<reference evidence="3 4" key="1">
    <citation type="journal article" date="2011" name="J. Bacteriol.">
        <title>Complete genome sequence of 'Vulcanisaeta moutnovskia' strain 768-28, a novel member of the hyperthermophilic crenarchaeal genus vulcanisaeta.</title>
        <authorList>
            <person name="Gumerov V.M."/>
            <person name="Mardanov A.V."/>
            <person name="Beletsky A.V."/>
            <person name="Prokofeva M.I."/>
            <person name="Bonch-Osmolovskaya E.A."/>
            <person name="Ravin N.V."/>
            <person name="Skryabin K.G."/>
        </authorList>
    </citation>
    <scope>NUCLEOTIDE SEQUENCE [LARGE SCALE GENOMIC DNA]</scope>
    <source>
        <strain evidence="3 4">768-28</strain>
    </source>
</reference>
<keyword evidence="2" id="KW-0812">Transmembrane</keyword>
<feature type="transmembrane region" description="Helical" evidence="2">
    <location>
        <begin position="6"/>
        <end position="27"/>
    </location>
</feature>
<gene>
    <name evidence="3" type="ordered locus">VMUT_0564</name>
</gene>
<sequence length="481" mass="52464">MNTQTIGLVILVVILAIGLGYVGYLYSTTASIASKYMILQSQYQQLQSKYETLKSEYSSLMTNYTNLENQYMSLQGQYQSLEGMSNSSMGIMQPELIPVGEATVTVNATQGATVRLGNIIAVIRPGTYMETPSGQVLSTYQFSIIDYMLENVEPTPMEMGMGGSPPIYAFAYAVNGQVSPGYTFVNQEGKPQAIITVVRMPSTWTTWTWLGFTEESNGTLIGGHYAFPDNWVYVGSGIFVNYQFVKPVPWVFVYTGMPAMSMTVYTSETTPNSTEITTMEPELVPVSIGTITVNATQGGAITVGNLLAIIPPSTYVKTPSGQILNTYNFSLVYQALYNLVYLNASGTIYWPIFSYAFAVNNEISPGYTFVNASGSPTPVITIAFLPPQAFYNPSSMMMPTKVTASWTWLGYTELPDGTLLGGNYAFADPWLVGDDYIVNAVFVKPVPWIFVAPIHGFANMTGTMVTSMSQSSTSYSSGGYS</sequence>
<keyword evidence="1" id="KW-0175">Coiled coil</keyword>
<keyword evidence="2" id="KW-1133">Transmembrane helix</keyword>
<feature type="coiled-coil region" evidence="1">
    <location>
        <begin position="36"/>
        <end position="84"/>
    </location>
</feature>
<evidence type="ECO:0000313" key="3">
    <source>
        <dbReference type="EMBL" id="ADY00775.1"/>
    </source>
</evidence>
<evidence type="ECO:0000256" key="2">
    <source>
        <dbReference type="SAM" id="Phobius"/>
    </source>
</evidence>
<organism evidence="3 4">
    <name type="scientific">Vulcanisaeta moutnovskia (strain 768-28)</name>
    <dbReference type="NCBI Taxonomy" id="985053"/>
    <lineage>
        <taxon>Archaea</taxon>
        <taxon>Thermoproteota</taxon>
        <taxon>Thermoprotei</taxon>
        <taxon>Thermoproteales</taxon>
        <taxon>Thermoproteaceae</taxon>
        <taxon>Vulcanisaeta</taxon>
    </lineage>
</organism>
<dbReference type="OrthoDB" id="28630at2157"/>
<dbReference type="HOGENOM" id="CLU_051793_0_0_2"/>
<name>F0QV43_VULM7</name>
<dbReference type="EMBL" id="CP002529">
    <property type="protein sequence ID" value="ADY00775.1"/>
    <property type="molecule type" value="Genomic_DNA"/>
</dbReference>
<protein>
    <submittedName>
        <fullName evidence="3">Uncharacterized protein</fullName>
    </submittedName>
</protein>
<dbReference type="RefSeq" id="WP_013603938.1">
    <property type="nucleotide sequence ID" value="NC_015151.1"/>
</dbReference>
<dbReference type="GeneID" id="10288216"/>
<keyword evidence="4" id="KW-1185">Reference proteome</keyword>
<dbReference type="eggNOG" id="arCOG06041">
    <property type="taxonomic scope" value="Archaea"/>
</dbReference>
<accession>F0QV43</accession>
<dbReference type="AlphaFoldDB" id="F0QV43"/>
<keyword evidence="2" id="KW-0472">Membrane</keyword>
<dbReference type="Gene3D" id="1.20.5.1000">
    <property type="entry name" value="arf6 gtpase in complex with a specific effector, jip4"/>
    <property type="match status" value="1"/>
</dbReference>
<evidence type="ECO:0000313" key="4">
    <source>
        <dbReference type="Proteomes" id="UP000007485"/>
    </source>
</evidence>
<dbReference type="Proteomes" id="UP000007485">
    <property type="component" value="Chromosome"/>
</dbReference>
<dbReference type="KEGG" id="vmo:VMUT_0564"/>
<evidence type="ECO:0000256" key="1">
    <source>
        <dbReference type="SAM" id="Coils"/>
    </source>
</evidence>
<proteinExistence type="predicted"/>
<dbReference type="STRING" id="985053.VMUT_0564"/>